<gene>
    <name evidence="2" type="ORF">ATY39_17215</name>
</gene>
<dbReference type="Proteomes" id="UP000076021">
    <property type="component" value="Plasmid pPP9"/>
</dbReference>
<dbReference type="KEGG" id="rst:ATY39_17215"/>
<keyword evidence="3" id="KW-1185">Reference proteome</keyword>
<proteinExistence type="predicted"/>
<name>A0A143HHF3_9BACL</name>
<evidence type="ECO:0000256" key="1">
    <source>
        <dbReference type="SAM" id="MobiDB-lite"/>
    </source>
</evidence>
<dbReference type="AlphaFoldDB" id="A0A143HHF3"/>
<sequence length="60" mass="6890">MNHEGKPSKSRTEESVHPETSRNAAQPTIDDTIGETISETIMKNREMIEQARTYLRKESE</sequence>
<evidence type="ECO:0000313" key="3">
    <source>
        <dbReference type="Proteomes" id="UP000076021"/>
    </source>
</evidence>
<geneLocation type="plasmid" evidence="3">
    <name>ppp9</name>
</geneLocation>
<reference evidence="3" key="2">
    <citation type="submission" date="2016-03" db="EMBL/GenBank/DDBJ databases">
        <authorList>
            <person name="Ploux O."/>
        </authorList>
    </citation>
    <scope>NUCLEOTIDE SEQUENCE [LARGE SCALE GENOMIC DNA]</scope>
    <source>
        <strain evidence="3">PP9</strain>
        <plasmid evidence="3">Plasmid ppp9</plasmid>
    </source>
</reference>
<organism evidence="2 3">
    <name type="scientific">Rummeliibacillus stabekisii</name>
    <dbReference type="NCBI Taxonomy" id="241244"/>
    <lineage>
        <taxon>Bacteria</taxon>
        <taxon>Bacillati</taxon>
        <taxon>Bacillota</taxon>
        <taxon>Bacilli</taxon>
        <taxon>Bacillales</taxon>
        <taxon>Caryophanaceae</taxon>
        <taxon>Rummeliibacillus</taxon>
    </lineage>
</organism>
<feature type="compositionally biased region" description="Basic and acidic residues" evidence="1">
    <location>
        <begin position="1"/>
        <end position="20"/>
    </location>
</feature>
<dbReference type="RefSeq" id="WP_066792096.1">
    <property type="nucleotide sequence ID" value="NZ_CP014807.1"/>
</dbReference>
<dbReference type="EMBL" id="CP014807">
    <property type="protein sequence ID" value="AMX01164.1"/>
    <property type="molecule type" value="Genomic_DNA"/>
</dbReference>
<feature type="region of interest" description="Disordered" evidence="1">
    <location>
        <begin position="1"/>
        <end position="34"/>
    </location>
</feature>
<reference evidence="2 3" key="1">
    <citation type="journal article" date="2016" name="Genome Announc.">
        <title>Whole-Genome Sequence of Rummeliibacillus stabekisii Strain PP9 Isolated from Antarctic Soil.</title>
        <authorList>
            <person name="da Mota F.F."/>
            <person name="Vollu R.E."/>
            <person name="Jurelevicius D."/>
            <person name="Seldin L."/>
        </authorList>
    </citation>
    <scope>NUCLEOTIDE SEQUENCE [LARGE SCALE GENOMIC DNA]</scope>
    <source>
        <strain evidence="2 3">PP9</strain>
        <plasmid evidence="3">Plasmid ppp9</plasmid>
    </source>
</reference>
<evidence type="ECO:0000313" key="2">
    <source>
        <dbReference type="EMBL" id="AMX01164.1"/>
    </source>
</evidence>
<keyword evidence="2" id="KW-0614">Plasmid</keyword>
<protein>
    <submittedName>
        <fullName evidence="2">Uncharacterized protein</fullName>
    </submittedName>
</protein>
<accession>A0A143HHF3</accession>